<dbReference type="AlphaFoldDB" id="A0AAV6URR9"/>
<evidence type="ECO:0000256" key="1">
    <source>
        <dbReference type="SAM" id="MobiDB-lite"/>
    </source>
</evidence>
<reference evidence="2 3" key="1">
    <citation type="journal article" date="2022" name="Nat. Ecol. Evol.">
        <title>A masculinizing supergene underlies an exaggerated male reproductive morph in a spider.</title>
        <authorList>
            <person name="Hendrickx F."/>
            <person name="De Corte Z."/>
            <person name="Sonet G."/>
            <person name="Van Belleghem S.M."/>
            <person name="Kostlbacher S."/>
            <person name="Vangestel C."/>
        </authorList>
    </citation>
    <scope>NUCLEOTIDE SEQUENCE [LARGE SCALE GENOMIC DNA]</scope>
    <source>
        <strain evidence="2">W744_W776</strain>
    </source>
</reference>
<dbReference type="Proteomes" id="UP000827092">
    <property type="component" value="Unassembled WGS sequence"/>
</dbReference>
<accession>A0AAV6URR9</accession>
<sequence length="93" mass="10697">MKRCPSSAQNELNECMSSLDQSPEKGFIESHPPPFSEKNHPTRNRHRYKFQTTFGGRGQFPFSGPSNPHTKFPGIQETRFVRSSRRPMKCDAK</sequence>
<feature type="region of interest" description="Disordered" evidence="1">
    <location>
        <begin position="17"/>
        <end position="45"/>
    </location>
</feature>
<evidence type="ECO:0000313" key="2">
    <source>
        <dbReference type="EMBL" id="KAG8187026.1"/>
    </source>
</evidence>
<protein>
    <submittedName>
        <fullName evidence="2">Uncharacterized protein</fullName>
    </submittedName>
</protein>
<evidence type="ECO:0000313" key="3">
    <source>
        <dbReference type="Proteomes" id="UP000827092"/>
    </source>
</evidence>
<gene>
    <name evidence="2" type="ORF">JTE90_019236</name>
</gene>
<keyword evidence="3" id="KW-1185">Reference proteome</keyword>
<comment type="caution">
    <text evidence="2">The sequence shown here is derived from an EMBL/GenBank/DDBJ whole genome shotgun (WGS) entry which is preliminary data.</text>
</comment>
<name>A0AAV6URR9_9ARAC</name>
<dbReference type="EMBL" id="JAFNEN010000281">
    <property type="protein sequence ID" value="KAG8187026.1"/>
    <property type="molecule type" value="Genomic_DNA"/>
</dbReference>
<proteinExistence type="predicted"/>
<organism evidence="2 3">
    <name type="scientific">Oedothorax gibbosus</name>
    <dbReference type="NCBI Taxonomy" id="931172"/>
    <lineage>
        <taxon>Eukaryota</taxon>
        <taxon>Metazoa</taxon>
        <taxon>Ecdysozoa</taxon>
        <taxon>Arthropoda</taxon>
        <taxon>Chelicerata</taxon>
        <taxon>Arachnida</taxon>
        <taxon>Araneae</taxon>
        <taxon>Araneomorphae</taxon>
        <taxon>Entelegynae</taxon>
        <taxon>Araneoidea</taxon>
        <taxon>Linyphiidae</taxon>
        <taxon>Erigoninae</taxon>
        <taxon>Oedothorax</taxon>
    </lineage>
</organism>